<feature type="domain" description="EAL" evidence="1">
    <location>
        <begin position="485"/>
        <end position="739"/>
    </location>
</feature>
<proteinExistence type="predicted"/>
<name>A0A559KBI0_9BACL</name>
<dbReference type="NCBIfam" id="TIGR00254">
    <property type="entry name" value="GGDEF"/>
    <property type="match status" value="1"/>
</dbReference>
<dbReference type="FunFam" id="3.20.20.450:FF:000001">
    <property type="entry name" value="Cyclic di-GMP phosphodiesterase yahA"/>
    <property type="match status" value="1"/>
</dbReference>
<keyword evidence="4" id="KW-1185">Reference proteome</keyword>
<dbReference type="AlphaFoldDB" id="A0A559KBI0"/>
<dbReference type="PANTHER" id="PTHR44757:SF2">
    <property type="entry name" value="BIOFILM ARCHITECTURE MAINTENANCE PROTEIN MBAA"/>
    <property type="match status" value="1"/>
</dbReference>
<dbReference type="SMART" id="SM00267">
    <property type="entry name" value="GGDEF"/>
    <property type="match status" value="1"/>
</dbReference>
<organism evidence="3 4">
    <name type="scientific">Paenibacillus cremeus</name>
    <dbReference type="NCBI Taxonomy" id="2163881"/>
    <lineage>
        <taxon>Bacteria</taxon>
        <taxon>Bacillati</taxon>
        <taxon>Bacillota</taxon>
        <taxon>Bacilli</taxon>
        <taxon>Bacillales</taxon>
        <taxon>Paenibacillaceae</taxon>
        <taxon>Paenibacillus</taxon>
    </lineage>
</organism>
<dbReference type="CDD" id="cd01949">
    <property type="entry name" value="GGDEF"/>
    <property type="match status" value="1"/>
</dbReference>
<dbReference type="Gene3D" id="3.30.70.270">
    <property type="match status" value="1"/>
</dbReference>
<dbReference type="EMBL" id="VNJI01000014">
    <property type="protein sequence ID" value="TVY09486.1"/>
    <property type="molecule type" value="Genomic_DNA"/>
</dbReference>
<evidence type="ECO:0000313" key="3">
    <source>
        <dbReference type="EMBL" id="TVY09486.1"/>
    </source>
</evidence>
<gene>
    <name evidence="3" type="ORF">FPZ49_13690</name>
</gene>
<dbReference type="SUPFAM" id="SSF55073">
    <property type="entry name" value="Nucleotide cyclase"/>
    <property type="match status" value="1"/>
</dbReference>
<dbReference type="Pfam" id="PF00990">
    <property type="entry name" value="GGDEF"/>
    <property type="match status" value="1"/>
</dbReference>
<dbReference type="InterPro" id="IPR029787">
    <property type="entry name" value="Nucleotide_cyclase"/>
</dbReference>
<dbReference type="InterPro" id="IPR000160">
    <property type="entry name" value="GGDEF_dom"/>
</dbReference>
<accession>A0A559KBI0</accession>
<dbReference type="PROSITE" id="PS50883">
    <property type="entry name" value="EAL"/>
    <property type="match status" value="1"/>
</dbReference>
<protein>
    <submittedName>
        <fullName evidence="3">EAL domain-containing protein</fullName>
    </submittedName>
</protein>
<dbReference type="Pfam" id="PF00563">
    <property type="entry name" value="EAL"/>
    <property type="match status" value="1"/>
</dbReference>
<evidence type="ECO:0000313" key="4">
    <source>
        <dbReference type="Proteomes" id="UP000317036"/>
    </source>
</evidence>
<dbReference type="InterPro" id="IPR043128">
    <property type="entry name" value="Rev_trsase/Diguanyl_cyclase"/>
</dbReference>
<evidence type="ECO:0000259" key="1">
    <source>
        <dbReference type="PROSITE" id="PS50883"/>
    </source>
</evidence>
<comment type="caution">
    <text evidence="3">The sequence shown here is derived from an EMBL/GenBank/DDBJ whole genome shotgun (WGS) entry which is preliminary data.</text>
</comment>
<evidence type="ECO:0000259" key="2">
    <source>
        <dbReference type="PROSITE" id="PS50887"/>
    </source>
</evidence>
<dbReference type="InterPro" id="IPR001633">
    <property type="entry name" value="EAL_dom"/>
</dbReference>
<feature type="domain" description="GGDEF" evidence="2">
    <location>
        <begin position="342"/>
        <end position="476"/>
    </location>
</feature>
<dbReference type="SMART" id="SM00052">
    <property type="entry name" value="EAL"/>
    <property type="match status" value="1"/>
</dbReference>
<sequence>MVIGASLLLYSHSNQMLSDKVDLTTKQTVVQTVDSLDRMIRNYQNLTYTVITDRTILDQLQTYGEKESSPLERFTASRKIAESLSIRFFSNGDIRNVHIIPLDPASNEISTSAFSPESKNYRTEAWFQKVIAADGECVWLETRKAGYSRSGQSSFAVSRLMKLDSGIKYMLLAEINTSVLNDTLAEIKLGDSGEMVMLTAANRLLSTAKREAEEDEYHIALMPGLTAHGTARDNTAESGMVSWNGSKQLVVAGRMATTGWLVEAVIPVTEVAKDTTRIRNTMLISLAGITVVIMLFNYFMQRRRNELNIRYMAYHDHLTDLANRKLFYEAMEREISGAQPTQPFAVLFMDLDRFKLINDTFGHAAGDQMLKEVARRLKLGLGSSCTIARFDGDEFLILIPDCVGRKEELRPIVEQIMAWIQQPVLYHEKELSVNVSIGISRFPEDGLDVPTLIKNADTAMYSVKENGRSSYQFYNTAMAKKTYERLALERDLRLALERKEFLLHYQPQIGLETGMVGGIEALLRWRHPERGLVSPEVFIPVAEESRLIVPIGEWVLYTACKQNKAWQDAGLPKVQVAVNLSIHQFQHAEIVDTIARILRETGLSPQYLELEITESIAMHDVEQVIRTLQALWDMGVNISIDDFGTGYSSLNYLKHFPIHRLKIDKSFLDDMVSNAKEREIVAAIIVMAHSLGLQVTAEGAESLEQVHILNGYRCDDVQGYIFSQPLPARAFAELLEKRKVYYWSGKAVGGGRGEA</sequence>
<dbReference type="InterPro" id="IPR052155">
    <property type="entry name" value="Biofilm_reg_signaling"/>
</dbReference>
<reference evidence="3 4" key="1">
    <citation type="submission" date="2019-07" db="EMBL/GenBank/DDBJ databases">
        <authorList>
            <person name="Kim J."/>
        </authorList>
    </citation>
    <scope>NUCLEOTIDE SEQUENCE [LARGE SCALE GENOMIC DNA]</scope>
    <source>
        <strain evidence="3 4">JC52</strain>
    </source>
</reference>
<dbReference type="InterPro" id="IPR035919">
    <property type="entry name" value="EAL_sf"/>
</dbReference>
<dbReference type="Gene3D" id="3.30.450.20">
    <property type="entry name" value="PAS domain"/>
    <property type="match status" value="1"/>
</dbReference>
<dbReference type="SUPFAM" id="SSF141868">
    <property type="entry name" value="EAL domain-like"/>
    <property type="match status" value="1"/>
</dbReference>
<dbReference type="Gene3D" id="3.20.20.450">
    <property type="entry name" value="EAL domain"/>
    <property type="match status" value="1"/>
</dbReference>
<dbReference type="PANTHER" id="PTHR44757">
    <property type="entry name" value="DIGUANYLATE CYCLASE DGCP"/>
    <property type="match status" value="1"/>
</dbReference>
<dbReference type="Proteomes" id="UP000317036">
    <property type="component" value="Unassembled WGS sequence"/>
</dbReference>
<dbReference type="PROSITE" id="PS50887">
    <property type="entry name" value="GGDEF"/>
    <property type="match status" value="1"/>
</dbReference>
<dbReference type="CDD" id="cd01948">
    <property type="entry name" value="EAL"/>
    <property type="match status" value="1"/>
</dbReference>